<gene>
    <name evidence="1" type="ORF">J2S42_000641</name>
</gene>
<dbReference type="PANTHER" id="PTHR34309">
    <property type="entry name" value="SLR1406 PROTEIN"/>
    <property type="match status" value="1"/>
</dbReference>
<dbReference type="PANTHER" id="PTHR34309:SF1">
    <property type="entry name" value="PROTEIN GLCG"/>
    <property type="match status" value="1"/>
</dbReference>
<accession>A0AAE3VUQ6</accession>
<dbReference type="Gene3D" id="3.30.450.150">
    <property type="entry name" value="Haem-degrading domain"/>
    <property type="match status" value="1"/>
</dbReference>
<dbReference type="Proteomes" id="UP001240236">
    <property type="component" value="Unassembled WGS sequence"/>
</dbReference>
<evidence type="ECO:0000313" key="2">
    <source>
        <dbReference type="Proteomes" id="UP001240236"/>
    </source>
</evidence>
<dbReference type="InterPro" id="IPR005624">
    <property type="entry name" value="PduO/GlcC-like"/>
</dbReference>
<proteinExistence type="predicted"/>
<reference evidence="1 2" key="1">
    <citation type="submission" date="2023-07" db="EMBL/GenBank/DDBJ databases">
        <title>Sequencing the genomes of 1000 actinobacteria strains.</title>
        <authorList>
            <person name="Klenk H.-P."/>
        </authorList>
    </citation>
    <scope>NUCLEOTIDE SEQUENCE [LARGE SCALE GENOMIC DNA]</scope>
    <source>
        <strain evidence="1 2">DSM 44709</strain>
    </source>
</reference>
<protein>
    <submittedName>
        <fullName evidence="1">Uncharacterized protein GlcG (DUF336 family)</fullName>
    </submittedName>
</protein>
<dbReference type="InterPro" id="IPR052517">
    <property type="entry name" value="GlcG_carb_metab_protein"/>
</dbReference>
<dbReference type="RefSeq" id="WP_307235011.1">
    <property type="nucleotide sequence ID" value="NZ_JAUSUZ010000001.1"/>
</dbReference>
<organism evidence="1 2">
    <name type="scientific">Catenuloplanes indicus</name>
    <dbReference type="NCBI Taxonomy" id="137267"/>
    <lineage>
        <taxon>Bacteria</taxon>
        <taxon>Bacillati</taxon>
        <taxon>Actinomycetota</taxon>
        <taxon>Actinomycetes</taxon>
        <taxon>Micromonosporales</taxon>
        <taxon>Micromonosporaceae</taxon>
        <taxon>Catenuloplanes</taxon>
    </lineage>
</organism>
<name>A0AAE3VUQ6_9ACTN</name>
<sequence length="132" mass="13211">MTDLSLDRARGILDAALAAARDAGVPFSIAVVDAGGHLKAFFSQDGATLGSIDIAVRKARTAQLFRMPTGTLGRYSQPGGALYGIELTNGGLVTFPGGTPLMADTTLLGAIGVSGGLPEQDHSVATAGAAAL</sequence>
<dbReference type="EMBL" id="JAUSUZ010000001">
    <property type="protein sequence ID" value="MDQ0363972.1"/>
    <property type="molecule type" value="Genomic_DNA"/>
</dbReference>
<dbReference type="InterPro" id="IPR038084">
    <property type="entry name" value="PduO/GlcC-like_sf"/>
</dbReference>
<dbReference type="AlphaFoldDB" id="A0AAE3VUQ6"/>
<comment type="caution">
    <text evidence="1">The sequence shown here is derived from an EMBL/GenBank/DDBJ whole genome shotgun (WGS) entry which is preliminary data.</text>
</comment>
<evidence type="ECO:0000313" key="1">
    <source>
        <dbReference type="EMBL" id="MDQ0363972.1"/>
    </source>
</evidence>
<dbReference type="SUPFAM" id="SSF143744">
    <property type="entry name" value="GlcG-like"/>
    <property type="match status" value="1"/>
</dbReference>
<keyword evidence="2" id="KW-1185">Reference proteome</keyword>
<dbReference type="Pfam" id="PF03928">
    <property type="entry name" value="HbpS-like"/>
    <property type="match status" value="1"/>
</dbReference>